<dbReference type="Gene3D" id="3.40.1450.10">
    <property type="entry name" value="BPG-independent phosphoglycerate mutase, domain B"/>
    <property type="match status" value="1"/>
</dbReference>
<evidence type="ECO:0000256" key="8">
    <source>
        <dbReference type="ARBA" id="ARBA00023235"/>
    </source>
</evidence>
<evidence type="ECO:0000256" key="2">
    <source>
        <dbReference type="ARBA" id="ARBA00001936"/>
    </source>
</evidence>
<evidence type="ECO:0000256" key="10">
    <source>
        <dbReference type="PIRSR" id="PIRSR001492-1"/>
    </source>
</evidence>
<dbReference type="InterPro" id="IPR011258">
    <property type="entry name" value="BPG-indep_PGM_N"/>
</dbReference>
<evidence type="ECO:0000256" key="7">
    <source>
        <dbReference type="ARBA" id="ARBA00023211"/>
    </source>
</evidence>
<dbReference type="OrthoDB" id="9800863at2"/>
<keyword evidence="5 12" id="KW-0479">Metal-binding</keyword>
<dbReference type="PIRSF" id="PIRSF001492">
    <property type="entry name" value="IPGAM"/>
    <property type="match status" value="1"/>
</dbReference>
<dbReference type="InterPro" id="IPR006124">
    <property type="entry name" value="Metalloenzyme"/>
</dbReference>
<dbReference type="CDD" id="cd16010">
    <property type="entry name" value="iPGM"/>
    <property type="match status" value="1"/>
</dbReference>
<evidence type="ECO:0000256" key="4">
    <source>
        <dbReference type="ARBA" id="ARBA00008819"/>
    </source>
</evidence>
<evidence type="ECO:0000313" key="16">
    <source>
        <dbReference type="Proteomes" id="UP000244519"/>
    </source>
</evidence>
<dbReference type="AlphaFoldDB" id="A0A2U8BT87"/>
<comment type="pathway">
    <text evidence="3">Carbohydrate degradation; glycolysis; pyruvate from D-glyceraldehyde 3-phosphate: step 3/5.</text>
</comment>
<evidence type="ECO:0000256" key="6">
    <source>
        <dbReference type="ARBA" id="ARBA00023152"/>
    </source>
</evidence>
<dbReference type="GO" id="GO:0030145">
    <property type="term" value="F:manganese ion binding"/>
    <property type="evidence" value="ECO:0007669"/>
    <property type="project" value="InterPro"/>
</dbReference>
<keyword evidence="8" id="KW-0413">Isomerase</keyword>
<comment type="catalytic activity">
    <reaction evidence="1">
        <text>(2R)-2-phosphoglycerate = (2R)-3-phosphoglycerate</text>
        <dbReference type="Rhea" id="RHEA:15901"/>
        <dbReference type="ChEBI" id="CHEBI:58272"/>
        <dbReference type="ChEBI" id="CHEBI:58289"/>
        <dbReference type="EC" id="5.4.2.12"/>
    </reaction>
</comment>
<feature type="binding site" evidence="11">
    <location>
        <position position="195"/>
    </location>
    <ligand>
        <name>substrate</name>
    </ligand>
</feature>
<dbReference type="InterPro" id="IPR005995">
    <property type="entry name" value="Pgm_bpd_ind"/>
</dbReference>
<evidence type="ECO:0000256" key="5">
    <source>
        <dbReference type="ARBA" id="ARBA00022723"/>
    </source>
</evidence>
<feature type="binding site" evidence="11">
    <location>
        <position position="339"/>
    </location>
    <ligand>
        <name>substrate</name>
    </ligand>
</feature>
<feature type="binding site" evidence="12">
    <location>
        <position position="447"/>
    </location>
    <ligand>
        <name>Mn(2+)</name>
        <dbReference type="ChEBI" id="CHEBI:29035"/>
        <label>2</label>
    </ligand>
</feature>
<dbReference type="SUPFAM" id="SSF53649">
    <property type="entry name" value="Alkaline phosphatase-like"/>
    <property type="match status" value="1"/>
</dbReference>
<feature type="binding site" evidence="12">
    <location>
        <position position="410"/>
    </location>
    <ligand>
        <name>Mn(2+)</name>
        <dbReference type="ChEBI" id="CHEBI:29035"/>
        <label>1</label>
    </ligand>
</feature>
<feature type="binding site" evidence="12">
    <location>
        <position position="72"/>
    </location>
    <ligand>
        <name>Mn(2+)</name>
        <dbReference type="ChEBI" id="CHEBI:29035"/>
        <label>2</label>
    </ligand>
</feature>
<dbReference type="Gene3D" id="3.40.720.10">
    <property type="entry name" value="Alkaline Phosphatase, subunit A"/>
    <property type="match status" value="1"/>
</dbReference>
<feature type="binding site" evidence="11">
    <location>
        <position position="134"/>
    </location>
    <ligand>
        <name>substrate</name>
    </ligand>
</feature>
<evidence type="ECO:0000256" key="1">
    <source>
        <dbReference type="ARBA" id="ARBA00000370"/>
    </source>
</evidence>
<keyword evidence="16" id="KW-1185">Reference proteome</keyword>
<feature type="binding site" evidence="11">
    <location>
        <begin position="163"/>
        <end position="164"/>
    </location>
    <ligand>
        <name>substrate</name>
    </ligand>
</feature>
<dbReference type="SUPFAM" id="SSF64158">
    <property type="entry name" value="2,3-Bisphosphoglycerate-independent phosphoglycerate mutase, substrate-binding domain"/>
    <property type="match status" value="1"/>
</dbReference>
<dbReference type="InterPro" id="IPR017850">
    <property type="entry name" value="Alkaline_phosphatase_core_sf"/>
</dbReference>
<protein>
    <recommendedName>
        <fullName evidence="9">2,3-bisphosphoglycerate-independent phosphoglycerate mutase</fullName>
        <ecNumber evidence="9">5.4.2.12</ecNumber>
    </recommendedName>
</protein>
<dbReference type="UniPathway" id="UPA00109">
    <property type="reaction ID" value="UER00186"/>
</dbReference>
<feature type="domain" description="Metalloenzyme" evidence="13">
    <location>
        <begin position="5"/>
        <end position="502"/>
    </location>
</feature>
<dbReference type="PANTHER" id="PTHR31637:SF0">
    <property type="entry name" value="2,3-BISPHOSPHOGLYCERATE-INDEPENDENT PHOSPHOGLYCERATE MUTASE"/>
    <property type="match status" value="1"/>
</dbReference>
<dbReference type="PANTHER" id="PTHR31637">
    <property type="entry name" value="2,3-BISPHOSPHOGLYCERATE-INDEPENDENT PHOSPHOGLYCERATE MUTASE"/>
    <property type="match status" value="1"/>
</dbReference>
<dbReference type="GO" id="GO:0006007">
    <property type="term" value="P:glucose catabolic process"/>
    <property type="evidence" value="ECO:0007669"/>
    <property type="project" value="InterPro"/>
</dbReference>
<evidence type="ECO:0000256" key="11">
    <source>
        <dbReference type="PIRSR" id="PIRSR001492-2"/>
    </source>
</evidence>
<evidence type="ECO:0000256" key="12">
    <source>
        <dbReference type="PIRSR" id="PIRSR001492-3"/>
    </source>
</evidence>
<proteinExistence type="inferred from homology"/>
<feature type="active site" description="Phosphoserine intermediate" evidence="10">
    <location>
        <position position="72"/>
    </location>
</feature>
<feature type="binding site" evidence="12">
    <location>
        <position position="11"/>
    </location>
    <ligand>
        <name>Mn(2+)</name>
        <dbReference type="ChEBI" id="CHEBI:29035"/>
        <label>2</label>
    </ligand>
</feature>
<reference evidence="15 16" key="1">
    <citation type="journal article" date="2018" name="Genome Biol. Evol.">
        <title>The Genome Sequence of "Candidatus Fokinia solitaria": Insights on Reductive Evolution in Rickettsiales.</title>
        <authorList>
            <person name="Floriano A.M."/>
            <person name="Castelli M."/>
            <person name="Krenek S."/>
            <person name="Berendonk T.U."/>
            <person name="Bazzocchi C."/>
            <person name="Petroni G."/>
            <person name="Sassera D."/>
        </authorList>
    </citation>
    <scope>NUCLEOTIDE SEQUENCE [LARGE SCALE GENOMIC DNA]</scope>
    <source>
        <strain evidence="15">Rio ETE_ALG 3VII</strain>
    </source>
</reference>
<organism evidence="15 16">
    <name type="scientific">Candidatus Fokinia solitaria</name>
    <dbReference type="NCBI Taxonomy" id="1802984"/>
    <lineage>
        <taxon>Bacteria</taxon>
        <taxon>Pseudomonadati</taxon>
        <taxon>Pseudomonadota</taxon>
        <taxon>Alphaproteobacteria</taxon>
        <taxon>Rickettsiales</taxon>
        <taxon>Candidatus Midichloriaceae</taxon>
        <taxon>Candidatus Fokinia</taxon>
    </lineage>
</organism>
<feature type="binding site" evidence="12">
    <location>
        <position position="465"/>
    </location>
    <ligand>
        <name>Mn(2+)</name>
        <dbReference type="ChEBI" id="CHEBI:29035"/>
        <label>1</label>
    </ligand>
</feature>
<evidence type="ECO:0000313" key="15">
    <source>
        <dbReference type="EMBL" id="AWD33515.1"/>
    </source>
</evidence>
<dbReference type="EMBL" id="CP025989">
    <property type="protein sequence ID" value="AWD33515.1"/>
    <property type="molecule type" value="Genomic_DNA"/>
</dbReference>
<comment type="similarity">
    <text evidence="4">Belongs to the BPG-independent phosphoglycerate mutase family.</text>
</comment>
<dbReference type="Proteomes" id="UP000244519">
    <property type="component" value="Chromosome"/>
</dbReference>
<evidence type="ECO:0000259" key="14">
    <source>
        <dbReference type="Pfam" id="PF06415"/>
    </source>
</evidence>
<dbReference type="GO" id="GO:0006096">
    <property type="term" value="P:glycolytic process"/>
    <property type="evidence" value="ECO:0007669"/>
    <property type="project" value="UniProtKB-UniRule"/>
</dbReference>
<feature type="binding site" evidence="12">
    <location>
        <position position="406"/>
    </location>
    <ligand>
        <name>Mn(2+)</name>
        <dbReference type="ChEBI" id="CHEBI:29035"/>
        <label>1</label>
    </ligand>
</feature>
<name>A0A2U8BT87_9RICK</name>
<feature type="binding site" evidence="11">
    <location>
        <position position="201"/>
    </location>
    <ligand>
        <name>substrate</name>
    </ligand>
</feature>
<keyword evidence="7 12" id="KW-0464">Manganese</keyword>
<comment type="cofactor">
    <cofactor evidence="2">
        <name>Mn(2+)</name>
        <dbReference type="ChEBI" id="CHEBI:29035"/>
    </cofactor>
</comment>
<evidence type="ECO:0000259" key="13">
    <source>
        <dbReference type="Pfam" id="PF01676"/>
    </source>
</evidence>
<dbReference type="NCBIfam" id="TIGR01307">
    <property type="entry name" value="pgm_bpd_ind"/>
    <property type="match status" value="1"/>
</dbReference>
<dbReference type="EC" id="5.4.2.12" evidence="9"/>
<dbReference type="RefSeq" id="WP_108673519.1">
    <property type="nucleotide sequence ID" value="NZ_CP025989.1"/>
</dbReference>
<dbReference type="GO" id="GO:0005829">
    <property type="term" value="C:cytosol"/>
    <property type="evidence" value="ECO:0007669"/>
    <property type="project" value="TreeGrafter"/>
</dbReference>
<dbReference type="KEGG" id="fso:Fsol_00739"/>
<dbReference type="Pfam" id="PF06415">
    <property type="entry name" value="iPGM_N"/>
    <property type="match status" value="1"/>
</dbReference>
<accession>A0A2U8BT87</accession>
<keyword evidence="6" id="KW-0324">Glycolysis</keyword>
<gene>
    <name evidence="15" type="ORF">Fsol_00739</name>
</gene>
<dbReference type="Pfam" id="PF01676">
    <property type="entry name" value="Metalloenzyme"/>
    <property type="match status" value="1"/>
</dbReference>
<evidence type="ECO:0000256" key="3">
    <source>
        <dbReference type="ARBA" id="ARBA00004798"/>
    </source>
</evidence>
<evidence type="ECO:0000256" key="9">
    <source>
        <dbReference type="NCBIfam" id="TIGR01307"/>
    </source>
</evidence>
<dbReference type="InterPro" id="IPR036646">
    <property type="entry name" value="PGAM_B_sf"/>
</dbReference>
<feature type="binding site" evidence="12">
    <location>
        <position position="448"/>
    </location>
    <ligand>
        <name>Mn(2+)</name>
        <dbReference type="ChEBI" id="CHEBI:29035"/>
        <label>2</label>
    </ligand>
</feature>
<sequence>MSKGVVLCILDGFGISHKHRLSLPLFPIQEKCNPLSIAKVPYLNHLFSTREYTLLHASGEHVGVQQGVMGNSEVGHTTIGAGNVVKQVGVRVEEFISQDGMNSSAIFTQLKAKHMHNSITDCHVIGILSDAKVHGSIYHTLAIAEYLAKNQCNVVLHLVTDGRDSKRDEGLKMIKFVYILCSKFNNIRIGTLAGRYYAMDRDNRWNRTEQYCKALLYGKQCESFDSAMRKLEESYEVGITDEFVVPCANVNYNGVKNGDSIIITNYRIDRIRQLMQLISERHIAENIDINMKICFAPLSADGKNFDFITPINRESVTNTIGHIMQEHKIPQLRISETEKYAHVTYFLNCGRETPYALEERILIPSPKVPTYDLKPEMSAYEVTRVLSDSLMRGEYGFVCVNYPNLDMVGHTGNFQAAVRACEVIDHCLRELVDVCTRNEYEMLVCSDHGNIEEMLFSNEEINTQHTTNVVPLCYVGNRAITFKKQELGLANIANTVLELLHLPSELRMRESCIRK</sequence>
<feature type="binding site" evidence="11">
    <location>
        <begin position="267"/>
        <end position="270"/>
    </location>
    <ligand>
        <name>substrate</name>
    </ligand>
</feature>
<feature type="domain" description="BPG-independent PGAM N-terminal" evidence="14">
    <location>
        <begin position="95"/>
        <end position="285"/>
    </location>
</feature>
<dbReference type="GO" id="GO:0004619">
    <property type="term" value="F:phosphoglycerate mutase activity"/>
    <property type="evidence" value="ECO:0007669"/>
    <property type="project" value="UniProtKB-UniRule"/>
</dbReference>